<dbReference type="AlphaFoldDB" id="A0A218XP78"/>
<evidence type="ECO:0000313" key="1">
    <source>
        <dbReference type="EMBL" id="OWM86787.1"/>
    </source>
</evidence>
<accession>A0A218XP78</accession>
<gene>
    <name evidence="1" type="ORF">CDL15_Pgr015823</name>
</gene>
<name>A0A218XP78_PUNGR</name>
<dbReference type="InterPro" id="IPR012337">
    <property type="entry name" value="RNaseH-like_sf"/>
</dbReference>
<comment type="caution">
    <text evidence="1">The sequence shown here is derived from an EMBL/GenBank/DDBJ whole genome shotgun (WGS) entry which is preliminary data.</text>
</comment>
<dbReference type="Proteomes" id="UP000197138">
    <property type="component" value="Unassembled WGS sequence"/>
</dbReference>
<proteinExistence type="predicted"/>
<reference evidence="2" key="1">
    <citation type="journal article" date="2017" name="Plant J.">
        <title>The pomegranate (Punica granatum L.) genome and the genomics of punicalagin biosynthesis.</title>
        <authorList>
            <person name="Qin G."/>
            <person name="Xu C."/>
            <person name="Ming R."/>
            <person name="Tang H."/>
            <person name="Guyot R."/>
            <person name="Kramer E.M."/>
            <person name="Hu Y."/>
            <person name="Yi X."/>
            <person name="Qi Y."/>
            <person name="Xu X."/>
            <person name="Gao Z."/>
            <person name="Pan H."/>
            <person name="Jian J."/>
            <person name="Tian Y."/>
            <person name="Yue Z."/>
            <person name="Xu Y."/>
        </authorList>
    </citation>
    <scope>NUCLEOTIDE SEQUENCE [LARGE SCALE GENOMIC DNA]</scope>
    <source>
        <strain evidence="2">cv. Dabenzi</strain>
    </source>
</reference>
<protein>
    <recommendedName>
        <fullName evidence="3">RNase H type-1 domain-containing protein</fullName>
    </recommendedName>
</protein>
<dbReference type="SUPFAM" id="SSF53098">
    <property type="entry name" value="Ribonuclease H-like"/>
    <property type="match status" value="1"/>
</dbReference>
<evidence type="ECO:0000313" key="2">
    <source>
        <dbReference type="Proteomes" id="UP000197138"/>
    </source>
</evidence>
<dbReference type="EMBL" id="MTKT01001080">
    <property type="protein sequence ID" value="OWM86787.1"/>
    <property type="molecule type" value="Genomic_DNA"/>
</dbReference>
<evidence type="ECO:0008006" key="3">
    <source>
        <dbReference type="Google" id="ProtNLM"/>
    </source>
</evidence>
<organism evidence="1 2">
    <name type="scientific">Punica granatum</name>
    <name type="common">Pomegranate</name>
    <dbReference type="NCBI Taxonomy" id="22663"/>
    <lineage>
        <taxon>Eukaryota</taxon>
        <taxon>Viridiplantae</taxon>
        <taxon>Streptophyta</taxon>
        <taxon>Embryophyta</taxon>
        <taxon>Tracheophyta</taxon>
        <taxon>Spermatophyta</taxon>
        <taxon>Magnoliopsida</taxon>
        <taxon>eudicotyledons</taxon>
        <taxon>Gunneridae</taxon>
        <taxon>Pentapetalae</taxon>
        <taxon>rosids</taxon>
        <taxon>malvids</taxon>
        <taxon>Myrtales</taxon>
        <taxon>Lythraceae</taxon>
        <taxon>Punica</taxon>
    </lineage>
</organism>
<sequence>MLMIRWVAYFNMNLGITTSVIAELYGLKQGLPIALGMGFRRVCVDLDASLLLDWVWGKGCSNLFTETPCQ</sequence>